<evidence type="ECO:0000313" key="5">
    <source>
        <dbReference type="Proteomes" id="UP001176429"/>
    </source>
</evidence>
<accession>A0ABT9BBN6</accession>
<keyword evidence="5" id="KW-1185">Reference proteome</keyword>
<dbReference type="SUPFAM" id="SSF55469">
    <property type="entry name" value="FMN-dependent nitroreductase-like"/>
    <property type="match status" value="1"/>
</dbReference>
<evidence type="ECO:0000256" key="1">
    <source>
        <dbReference type="ARBA" id="ARBA00007118"/>
    </source>
</evidence>
<protein>
    <submittedName>
        <fullName evidence="4">Nitroreductase family protein</fullName>
    </submittedName>
</protein>
<dbReference type="EMBL" id="JAUQSY010000008">
    <property type="protein sequence ID" value="MDO7875676.1"/>
    <property type="molecule type" value="Genomic_DNA"/>
</dbReference>
<dbReference type="InterPro" id="IPR029479">
    <property type="entry name" value="Nitroreductase"/>
</dbReference>
<dbReference type="InterPro" id="IPR000415">
    <property type="entry name" value="Nitroreductase-like"/>
</dbReference>
<comment type="similarity">
    <text evidence="1">Belongs to the nitroreductase family.</text>
</comment>
<feature type="domain" description="Nitroreductase" evidence="3">
    <location>
        <begin position="19"/>
        <end position="163"/>
    </location>
</feature>
<evidence type="ECO:0000256" key="2">
    <source>
        <dbReference type="ARBA" id="ARBA00023002"/>
    </source>
</evidence>
<gene>
    <name evidence="4" type="ORF">Q5H93_13105</name>
</gene>
<keyword evidence="2" id="KW-0560">Oxidoreductase</keyword>
<dbReference type="Pfam" id="PF00881">
    <property type="entry name" value="Nitroreductase"/>
    <property type="match status" value="1"/>
</dbReference>
<dbReference type="PANTHER" id="PTHR43673">
    <property type="entry name" value="NAD(P)H NITROREDUCTASE YDGI-RELATED"/>
    <property type="match status" value="1"/>
</dbReference>
<name>A0ABT9BBN6_9BACT</name>
<reference evidence="4" key="1">
    <citation type="submission" date="2023-07" db="EMBL/GenBank/DDBJ databases">
        <authorList>
            <person name="Kim M.K."/>
        </authorList>
    </citation>
    <scope>NUCLEOTIDE SEQUENCE</scope>
    <source>
        <strain evidence="4">ASUV-10-1</strain>
    </source>
</reference>
<comment type="caution">
    <text evidence="4">The sequence shown here is derived from an EMBL/GenBank/DDBJ whole genome shotgun (WGS) entry which is preliminary data.</text>
</comment>
<proteinExistence type="inferred from homology"/>
<organism evidence="4 5">
    <name type="scientific">Hymenobacter aranciens</name>
    <dbReference type="NCBI Taxonomy" id="3063996"/>
    <lineage>
        <taxon>Bacteria</taxon>
        <taxon>Pseudomonadati</taxon>
        <taxon>Bacteroidota</taxon>
        <taxon>Cytophagia</taxon>
        <taxon>Cytophagales</taxon>
        <taxon>Hymenobacteraceae</taxon>
        <taxon>Hymenobacter</taxon>
    </lineage>
</organism>
<evidence type="ECO:0000259" key="3">
    <source>
        <dbReference type="Pfam" id="PF00881"/>
    </source>
</evidence>
<dbReference type="CDD" id="cd02138">
    <property type="entry name" value="TdsD-like"/>
    <property type="match status" value="1"/>
</dbReference>
<dbReference type="RefSeq" id="WP_305006994.1">
    <property type="nucleotide sequence ID" value="NZ_JAUQSY010000008.1"/>
</dbReference>
<sequence length="209" mass="22953">MADPTNVLQLEYEILPVLTQRRSPRAYLDTPVSTEILNRIFAAGTSAASCIGEQPWRYLAASQAEQPEAFAKLLATLKPFNQVWAKKAPVLVIGLAKRTFAKDGNPNDFARHDLGQATATLAIQAAELGLQVHQMGGFTADEVREGFNVPADFDIVTAFTLGYPGPAELLEEPLRSRELTPRSRMPVGEILFWGAWPTPESEDFAEAQK</sequence>
<dbReference type="PANTHER" id="PTHR43673:SF10">
    <property type="entry name" value="NADH DEHYDROGENASE_NAD(P)H NITROREDUCTASE XCC3605-RELATED"/>
    <property type="match status" value="1"/>
</dbReference>
<dbReference type="Gene3D" id="3.40.109.10">
    <property type="entry name" value="NADH Oxidase"/>
    <property type="match status" value="1"/>
</dbReference>
<evidence type="ECO:0000313" key="4">
    <source>
        <dbReference type="EMBL" id="MDO7875676.1"/>
    </source>
</evidence>
<dbReference type="Proteomes" id="UP001176429">
    <property type="component" value="Unassembled WGS sequence"/>
</dbReference>